<dbReference type="InterPro" id="IPR035965">
    <property type="entry name" value="PAS-like_dom_sf"/>
</dbReference>
<dbReference type="Pfam" id="PF02518">
    <property type="entry name" value="HATPase_c"/>
    <property type="match status" value="1"/>
</dbReference>
<dbReference type="SMART" id="SM00387">
    <property type="entry name" value="HATPase_c"/>
    <property type="match status" value="1"/>
</dbReference>
<dbReference type="Proteomes" id="UP000626210">
    <property type="component" value="Unassembled WGS sequence"/>
</dbReference>
<evidence type="ECO:0000256" key="4">
    <source>
        <dbReference type="ARBA" id="ARBA00022679"/>
    </source>
</evidence>
<dbReference type="InterPro" id="IPR004358">
    <property type="entry name" value="Sig_transdc_His_kin-like_C"/>
</dbReference>
<dbReference type="InterPro" id="IPR000014">
    <property type="entry name" value="PAS"/>
</dbReference>
<dbReference type="Gene3D" id="1.10.287.130">
    <property type="match status" value="1"/>
</dbReference>
<feature type="domain" description="PAS" evidence="8">
    <location>
        <begin position="88"/>
        <end position="162"/>
    </location>
</feature>
<dbReference type="PRINTS" id="PR00344">
    <property type="entry name" value="BCTRLSENSOR"/>
</dbReference>
<feature type="domain" description="PAC" evidence="9">
    <location>
        <begin position="165"/>
        <end position="217"/>
    </location>
</feature>
<dbReference type="PROSITE" id="PS50112">
    <property type="entry name" value="PAS"/>
    <property type="match status" value="1"/>
</dbReference>
<keyword evidence="3" id="KW-0597">Phosphoprotein</keyword>
<dbReference type="SUPFAM" id="SSF55785">
    <property type="entry name" value="PYP-like sensor domain (PAS domain)"/>
    <property type="match status" value="1"/>
</dbReference>
<keyword evidence="6" id="KW-0472">Membrane</keyword>
<dbReference type="SMART" id="SM00388">
    <property type="entry name" value="HisKA"/>
    <property type="match status" value="1"/>
</dbReference>
<comment type="caution">
    <text evidence="10">The sequence shown here is derived from an EMBL/GenBank/DDBJ whole genome shotgun (WGS) entry which is preliminary data.</text>
</comment>
<dbReference type="SUPFAM" id="SSF47384">
    <property type="entry name" value="Homodimeric domain of signal transducing histidine kinase"/>
    <property type="match status" value="1"/>
</dbReference>
<gene>
    <name evidence="10" type="ORF">GCM10007320_07130</name>
</gene>
<comment type="catalytic activity">
    <reaction evidence="1">
        <text>ATP + protein L-histidine = ADP + protein N-phospho-L-histidine.</text>
        <dbReference type="EC" id="2.7.13.3"/>
    </reaction>
</comment>
<sequence length="552" mass="60379">MPTSPLSPSLSPFSDTTALEFLCMGLAVLLALLAWFAWRQWRALRGVRNDVVQLRDEAAALRRQRAADAAAASELDSQRTAARQAGQRQALYASLINAMPGAAYRCTADDSWTVLFISEAIQGLSGWSPADYLASPALLRELVHPQEHARVTAEVQAAIDADRSYTLEYRAVHRNGRVFWAWERGKAQRDASGRVLWLEGVVVDISERKAMEQALRDAKDRAEQAVAAKTQFLANMGHEVRTPLNAIIGFSEIVLRNELDSLQRQYMFKVRQAATTLLRLMNDILDMAKLERSQLQCVAADFSLRDLAQQALAAQRQAAEHKGLALRLDTEPGLGDAFCGDAARLRQVLDKLLDNAVKFTEQGTVRLQLAHQQGQVLLAVHDTGIGIAEHDQARIFEAFSQADGSASRRFGGTGLGITLARQLVEHMGGTLTVHSAPGQGSVFRVLVPLADAALAPAAPVSASTEHETELPAAMQALFDDGPAQDEQPWHDSLRATVHALRNGDQSDTDLPLLLQRLRGRGLAHHAAQVEHALARFDLDRAAELLETLPARV</sequence>
<dbReference type="InterPro" id="IPR036097">
    <property type="entry name" value="HisK_dim/P_sf"/>
</dbReference>
<dbReference type="EMBL" id="BMYK01000002">
    <property type="protein sequence ID" value="GHC71772.1"/>
    <property type="molecule type" value="Genomic_DNA"/>
</dbReference>
<evidence type="ECO:0000256" key="6">
    <source>
        <dbReference type="SAM" id="Phobius"/>
    </source>
</evidence>
<dbReference type="NCBIfam" id="TIGR00229">
    <property type="entry name" value="sensory_box"/>
    <property type="match status" value="1"/>
</dbReference>
<dbReference type="InterPro" id="IPR000700">
    <property type="entry name" value="PAS-assoc_C"/>
</dbReference>
<reference evidence="11" key="1">
    <citation type="journal article" date="2019" name="Int. J. Syst. Evol. Microbiol.">
        <title>The Global Catalogue of Microorganisms (GCM) 10K type strain sequencing project: providing services to taxonomists for standard genome sequencing and annotation.</title>
        <authorList>
            <consortium name="The Broad Institute Genomics Platform"/>
            <consortium name="The Broad Institute Genome Sequencing Center for Infectious Disease"/>
            <person name="Wu L."/>
            <person name="Ma J."/>
        </authorList>
    </citation>
    <scope>NUCLEOTIDE SEQUENCE [LARGE SCALE GENOMIC DNA]</scope>
    <source>
        <strain evidence="11">KCTC 23314</strain>
    </source>
</reference>
<dbReference type="InterPro" id="IPR036890">
    <property type="entry name" value="HATPase_C_sf"/>
</dbReference>
<dbReference type="SUPFAM" id="SSF55874">
    <property type="entry name" value="ATPase domain of HSP90 chaperone/DNA topoisomerase II/histidine kinase"/>
    <property type="match status" value="1"/>
</dbReference>
<dbReference type="InterPro" id="IPR003594">
    <property type="entry name" value="HATPase_dom"/>
</dbReference>
<evidence type="ECO:0000256" key="3">
    <source>
        <dbReference type="ARBA" id="ARBA00022553"/>
    </source>
</evidence>
<dbReference type="InterPro" id="IPR005467">
    <property type="entry name" value="His_kinase_dom"/>
</dbReference>
<evidence type="ECO:0000313" key="10">
    <source>
        <dbReference type="EMBL" id="GHC71772.1"/>
    </source>
</evidence>
<dbReference type="Gene3D" id="3.30.450.20">
    <property type="entry name" value="PAS domain"/>
    <property type="match status" value="1"/>
</dbReference>
<evidence type="ECO:0000259" key="8">
    <source>
        <dbReference type="PROSITE" id="PS50112"/>
    </source>
</evidence>
<keyword evidence="11" id="KW-1185">Reference proteome</keyword>
<dbReference type="InterPro" id="IPR003661">
    <property type="entry name" value="HisK_dim/P_dom"/>
</dbReference>
<dbReference type="CDD" id="cd00082">
    <property type="entry name" value="HisKA"/>
    <property type="match status" value="1"/>
</dbReference>
<evidence type="ECO:0000256" key="1">
    <source>
        <dbReference type="ARBA" id="ARBA00000085"/>
    </source>
</evidence>
<keyword evidence="6" id="KW-0812">Transmembrane</keyword>
<keyword evidence="6" id="KW-1133">Transmembrane helix</keyword>
<dbReference type="CDD" id="cd16922">
    <property type="entry name" value="HATPase_EvgS-ArcB-TorS-like"/>
    <property type="match status" value="1"/>
</dbReference>
<dbReference type="InterPro" id="IPR013655">
    <property type="entry name" value="PAS_fold_3"/>
</dbReference>
<dbReference type="Pfam" id="PF08447">
    <property type="entry name" value="PAS_3"/>
    <property type="match status" value="1"/>
</dbReference>
<dbReference type="EC" id="2.7.13.3" evidence="2"/>
<keyword evidence="5" id="KW-0418">Kinase</keyword>
<organism evidence="10 11">
    <name type="scientific">Pseudorhodoferax aquiterrae</name>
    <dbReference type="NCBI Taxonomy" id="747304"/>
    <lineage>
        <taxon>Bacteria</taxon>
        <taxon>Pseudomonadati</taxon>
        <taxon>Pseudomonadota</taxon>
        <taxon>Betaproteobacteria</taxon>
        <taxon>Burkholderiales</taxon>
        <taxon>Comamonadaceae</taxon>
    </lineage>
</organism>
<dbReference type="Gene3D" id="3.30.565.10">
    <property type="entry name" value="Histidine kinase-like ATPase, C-terminal domain"/>
    <property type="match status" value="1"/>
</dbReference>
<name>A0ABQ3FWQ6_9BURK</name>
<accession>A0ABQ3FWQ6</accession>
<dbReference type="RefSeq" id="WP_189685655.1">
    <property type="nucleotide sequence ID" value="NZ_BMYK01000002.1"/>
</dbReference>
<evidence type="ECO:0000259" key="7">
    <source>
        <dbReference type="PROSITE" id="PS50109"/>
    </source>
</evidence>
<keyword evidence="4" id="KW-0808">Transferase</keyword>
<dbReference type="InterPro" id="IPR001610">
    <property type="entry name" value="PAC"/>
</dbReference>
<dbReference type="PROSITE" id="PS50109">
    <property type="entry name" value="HIS_KIN"/>
    <property type="match status" value="1"/>
</dbReference>
<dbReference type="CDD" id="cd00130">
    <property type="entry name" value="PAS"/>
    <property type="match status" value="1"/>
</dbReference>
<evidence type="ECO:0000313" key="11">
    <source>
        <dbReference type="Proteomes" id="UP000626210"/>
    </source>
</evidence>
<dbReference type="SMART" id="SM00086">
    <property type="entry name" value="PAC"/>
    <property type="match status" value="1"/>
</dbReference>
<dbReference type="Pfam" id="PF00512">
    <property type="entry name" value="HisKA"/>
    <property type="match status" value="1"/>
</dbReference>
<evidence type="ECO:0000259" key="9">
    <source>
        <dbReference type="PROSITE" id="PS50113"/>
    </source>
</evidence>
<dbReference type="PROSITE" id="PS50113">
    <property type="entry name" value="PAC"/>
    <property type="match status" value="1"/>
</dbReference>
<dbReference type="SMART" id="SM00091">
    <property type="entry name" value="PAS"/>
    <property type="match status" value="1"/>
</dbReference>
<proteinExistence type="predicted"/>
<dbReference type="PANTHER" id="PTHR43047">
    <property type="entry name" value="TWO-COMPONENT HISTIDINE PROTEIN KINASE"/>
    <property type="match status" value="1"/>
</dbReference>
<feature type="transmembrane region" description="Helical" evidence="6">
    <location>
        <begin position="18"/>
        <end position="38"/>
    </location>
</feature>
<evidence type="ECO:0000256" key="5">
    <source>
        <dbReference type="ARBA" id="ARBA00022777"/>
    </source>
</evidence>
<dbReference type="PANTHER" id="PTHR43047:SF64">
    <property type="entry name" value="HISTIDINE KINASE CONTAINING CHEY-HOMOLOGOUS RECEIVER DOMAIN AND PAS DOMAIN-RELATED"/>
    <property type="match status" value="1"/>
</dbReference>
<feature type="domain" description="Histidine kinase" evidence="7">
    <location>
        <begin position="235"/>
        <end position="451"/>
    </location>
</feature>
<evidence type="ECO:0000256" key="2">
    <source>
        <dbReference type="ARBA" id="ARBA00012438"/>
    </source>
</evidence>
<protein>
    <recommendedName>
        <fullName evidence="2">histidine kinase</fullName>
        <ecNumber evidence="2">2.7.13.3</ecNumber>
    </recommendedName>
</protein>